<dbReference type="PRINTS" id="PR00459">
    <property type="entry name" value="ASPEROXIDASE"/>
</dbReference>
<dbReference type="EMBL" id="KK100327">
    <property type="protein sequence ID" value="KIZ06814.1"/>
    <property type="molecule type" value="Genomic_DNA"/>
</dbReference>
<dbReference type="Pfam" id="PF00141">
    <property type="entry name" value="peroxidase"/>
    <property type="match status" value="1"/>
</dbReference>
<evidence type="ECO:0000259" key="6">
    <source>
        <dbReference type="PROSITE" id="PS50873"/>
    </source>
</evidence>
<dbReference type="PANTHER" id="PTHR31356:SF66">
    <property type="entry name" value="CATALASE-PEROXIDASE"/>
    <property type="match status" value="1"/>
</dbReference>
<dbReference type="CDD" id="cd00691">
    <property type="entry name" value="ascorbate_peroxidase"/>
    <property type="match status" value="1"/>
</dbReference>
<gene>
    <name evidence="7" type="ORF">MNEG_1131</name>
</gene>
<evidence type="ECO:0000313" key="7">
    <source>
        <dbReference type="EMBL" id="KIZ06814.1"/>
    </source>
</evidence>
<dbReference type="STRING" id="145388.A0A0D2LKA1"/>
<evidence type="ECO:0000256" key="4">
    <source>
        <dbReference type="ARBA" id="ARBA00023002"/>
    </source>
</evidence>
<dbReference type="EC" id="1.11.1.11" evidence="3"/>
<sequence>MPSAVDTDSWKQQLKGARADVEALIRATHANPILIRLAWHDSGTFDENIKQAWPKPGGATASIRFNPEIGHGANAGLQAALDLVEPVKQKYPLVSYADLYQMASAIGVEIAGGPAIPLRYGRVDVESPEDCAPEGRLPSAGHPFSDGSKTPADHLRKIFYRMGLNDKDIVALSGAHTLGRSRPERSGWGKEETKYTTAPNNPPGSAPGGQSWTANWLTFDNSYFVEVKAKRDADLLILPTDAAVFEDEGFRQYAEKYAEDQDAFFKDYVESHLKLSELGSKFTEGTKVTLE</sequence>
<dbReference type="SUPFAM" id="SSF48113">
    <property type="entry name" value="Heme-dependent peroxidases"/>
    <property type="match status" value="1"/>
</dbReference>
<dbReference type="GO" id="GO:0034599">
    <property type="term" value="P:cellular response to oxidative stress"/>
    <property type="evidence" value="ECO:0007669"/>
    <property type="project" value="InterPro"/>
</dbReference>
<dbReference type="Proteomes" id="UP000054498">
    <property type="component" value="Unassembled WGS sequence"/>
</dbReference>
<evidence type="ECO:0000256" key="3">
    <source>
        <dbReference type="ARBA" id="ARBA00012940"/>
    </source>
</evidence>
<dbReference type="OrthoDB" id="2859658at2759"/>
<dbReference type="AlphaFoldDB" id="A0A0D2LKA1"/>
<keyword evidence="4" id="KW-0560">Oxidoreductase</keyword>
<dbReference type="InterPro" id="IPR044831">
    <property type="entry name" value="Ccp1-like"/>
</dbReference>
<comment type="cofactor">
    <cofactor evidence="1">
        <name>heme b</name>
        <dbReference type="ChEBI" id="CHEBI:60344"/>
    </cofactor>
</comment>
<dbReference type="GO" id="GO:0000302">
    <property type="term" value="P:response to reactive oxygen species"/>
    <property type="evidence" value="ECO:0007669"/>
    <property type="project" value="TreeGrafter"/>
</dbReference>
<evidence type="ECO:0000256" key="1">
    <source>
        <dbReference type="ARBA" id="ARBA00001970"/>
    </source>
</evidence>
<dbReference type="GO" id="GO:0042744">
    <property type="term" value="P:hydrogen peroxide catabolic process"/>
    <property type="evidence" value="ECO:0007669"/>
    <property type="project" value="TreeGrafter"/>
</dbReference>
<proteinExistence type="inferred from homology"/>
<dbReference type="RefSeq" id="XP_013905833.1">
    <property type="nucleotide sequence ID" value="XM_014050379.1"/>
</dbReference>
<dbReference type="GO" id="GO:0016688">
    <property type="term" value="F:L-ascorbate peroxidase activity"/>
    <property type="evidence" value="ECO:0007669"/>
    <property type="project" value="UniProtKB-EC"/>
</dbReference>
<feature type="region of interest" description="Disordered" evidence="5">
    <location>
        <begin position="127"/>
        <end position="148"/>
    </location>
</feature>
<dbReference type="InterPro" id="IPR002207">
    <property type="entry name" value="Peroxidase_I"/>
</dbReference>
<dbReference type="PROSITE" id="PS00435">
    <property type="entry name" value="PEROXIDASE_1"/>
    <property type="match status" value="1"/>
</dbReference>
<protein>
    <recommendedName>
        <fullName evidence="3">L-ascorbate peroxidase</fullName>
        <ecNumber evidence="3">1.11.1.11</ecNumber>
    </recommendedName>
</protein>
<name>A0A0D2LKA1_9CHLO</name>
<dbReference type="GO" id="GO:0020037">
    <property type="term" value="F:heme binding"/>
    <property type="evidence" value="ECO:0007669"/>
    <property type="project" value="InterPro"/>
</dbReference>
<dbReference type="GeneID" id="25728559"/>
<organism evidence="7 8">
    <name type="scientific">Monoraphidium neglectum</name>
    <dbReference type="NCBI Taxonomy" id="145388"/>
    <lineage>
        <taxon>Eukaryota</taxon>
        <taxon>Viridiplantae</taxon>
        <taxon>Chlorophyta</taxon>
        <taxon>core chlorophytes</taxon>
        <taxon>Chlorophyceae</taxon>
        <taxon>CS clade</taxon>
        <taxon>Sphaeropleales</taxon>
        <taxon>Selenastraceae</taxon>
        <taxon>Monoraphidium</taxon>
    </lineage>
</organism>
<dbReference type="Gene3D" id="1.10.520.10">
    <property type="match status" value="1"/>
</dbReference>
<evidence type="ECO:0000313" key="8">
    <source>
        <dbReference type="Proteomes" id="UP000054498"/>
    </source>
</evidence>
<dbReference type="PRINTS" id="PR00458">
    <property type="entry name" value="PEROXIDASE"/>
</dbReference>
<keyword evidence="8" id="KW-1185">Reference proteome</keyword>
<dbReference type="InterPro" id="IPR010255">
    <property type="entry name" value="Haem_peroxidase_sf"/>
</dbReference>
<dbReference type="PANTHER" id="PTHR31356">
    <property type="entry name" value="THYLAKOID LUMENAL 29 KDA PROTEIN, CHLOROPLASTIC-RELATED"/>
    <property type="match status" value="1"/>
</dbReference>
<feature type="domain" description="Plant heme peroxidase family profile" evidence="6">
    <location>
        <begin position="93"/>
        <end position="291"/>
    </location>
</feature>
<dbReference type="PROSITE" id="PS50873">
    <property type="entry name" value="PEROXIDASE_4"/>
    <property type="match status" value="1"/>
</dbReference>
<feature type="region of interest" description="Disordered" evidence="5">
    <location>
        <begin position="175"/>
        <end position="209"/>
    </location>
</feature>
<dbReference type="InterPro" id="IPR002016">
    <property type="entry name" value="Haem_peroxidase"/>
</dbReference>
<reference evidence="7 8" key="1">
    <citation type="journal article" date="2013" name="BMC Genomics">
        <title>Reconstruction of the lipid metabolism for the microalga Monoraphidium neglectum from its genome sequence reveals characteristics suitable for biofuel production.</title>
        <authorList>
            <person name="Bogen C."/>
            <person name="Al-Dilaimi A."/>
            <person name="Albersmeier A."/>
            <person name="Wichmann J."/>
            <person name="Grundmann M."/>
            <person name="Rupp O."/>
            <person name="Lauersen K.J."/>
            <person name="Blifernez-Klassen O."/>
            <person name="Kalinowski J."/>
            <person name="Goesmann A."/>
            <person name="Mussgnug J.H."/>
            <person name="Kruse O."/>
        </authorList>
    </citation>
    <scope>NUCLEOTIDE SEQUENCE [LARGE SCALE GENOMIC DNA]</scope>
    <source>
        <strain evidence="7 8">SAG 48.87</strain>
    </source>
</reference>
<evidence type="ECO:0000256" key="2">
    <source>
        <dbReference type="ARBA" id="ARBA00006873"/>
    </source>
</evidence>
<evidence type="ECO:0000256" key="5">
    <source>
        <dbReference type="SAM" id="MobiDB-lite"/>
    </source>
</evidence>
<dbReference type="InterPro" id="IPR019793">
    <property type="entry name" value="Peroxidases_heam-ligand_BS"/>
</dbReference>
<feature type="compositionally biased region" description="Basic and acidic residues" evidence="5">
    <location>
        <begin position="181"/>
        <end position="194"/>
    </location>
</feature>
<accession>A0A0D2LKA1</accession>
<dbReference type="FunFam" id="1.10.520.10:FF:000007">
    <property type="entry name" value="L-ascorbate peroxidase S chloroplastic/mitochondrial"/>
    <property type="match status" value="1"/>
</dbReference>
<dbReference type="KEGG" id="mng:MNEG_1131"/>
<dbReference type="Gene3D" id="1.10.420.10">
    <property type="entry name" value="Peroxidase, domain 2"/>
    <property type="match status" value="1"/>
</dbReference>
<comment type="similarity">
    <text evidence="2">Belongs to the peroxidase family. Ascorbate peroxidase subfamily.</text>
</comment>